<dbReference type="GO" id="GO:0004725">
    <property type="term" value="F:protein tyrosine phosphatase activity"/>
    <property type="evidence" value="ECO:0007669"/>
    <property type="project" value="UniProtKB-EC"/>
</dbReference>
<dbReference type="GO" id="GO:0045739">
    <property type="term" value="P:positive regulation of DNA repair"/>
    <property type="evidence" value="ECO:0007669"/>
    <property type="project" value="TreeGrafter"/>
</dbReference>
<keyword evidence="5" id="KW-0963">Cytoplasm</keyword>
<dbReference type="NCBIfam" id="TIGR01658">
    <property type="entry name" value="EYA-cons_domain"/>
    <property type="match status" value="1"/>
</dbReference>
<dbReference type="Gene3D" id="3.40.50.12350">
    <property type="match status" value="1"/>
</dbReference>
<dbReference type="SFLD" id="SFLDS00003">
    <property type="entry name" value="Haloacid_Dehalogenase"/>
    <property type="match status" value="1"/>
</dbReference>
<evidence type="ECO:0000256" key="9">
    <source>
        <dbReference type="ARBA" id="ARBA00022801"/>
    </source>
</evidence>
<comment type="cofactor">
    <cofactor evidence="20 21">
        <name>Mg(2+)</name>
        <dbReference type="ChEBI" id="CHEBI:18420"/>
    </cofactor>
    <text evidence="20 21">Binds 1 Mg(2+) ion per subunit.</text>
</comment>
<keyword evidence="17" id="KW-0539">Nucleus</keyword>
<dbReference type="InterPro" id="IPR028472">
    <property type="entry name" value="EYA"/>
</dbReference>
<dbReference type="PANTHER" id="PTHR10190:SF5">
    <property type="entry name" value="EYES ABSENT HOMOLOG 3"/>
    <property type="match status" value="1"/>
</dbReference>
<reference evidence="25" key="3">
    <citation type="submission" date="2022-01" db="EMBL/GenBank/DDBJ databases">
        <authorList>
            <person name="Rubenstein D.R."/>
        </authorList>
    </citation>
    <scope>NUCLEOTIDE SEQUENCE</scope>
    <source>
        <strain evidence="25">SS15</strain>
        <tissue evidence="25">Liver</tissue>
    </source>
</reference>
<evidence type="ECO:0000256" key="7">
    <source>
        <dbReference type="ARBA" id="ARBA00022723"/>
    </source>
</evidence>
<comment type="subcellular location">
    <subcellularLocation>
        <location evidence="2">Cytoplasm</location>
    </subcellularLocation>
    <subcellularLocation>
        <location evidence="1">Nucleus</location>
    </subcellularLocation>
</comment>
<keyword evidence="14" id="KW-0010">Activator</keyword>
<evidence type="ECO:0000256" key="11">
    <source>
        <dbReference type="ARBA" id="ARBA00022853"/>
    </source>
</evidence>
<evidence type="ECO:0000256" key="18">
    <source>
        <dbReference type="ARBA" id="ARBA00051722"/>
    </source>
</evidence>
<keyword evidence="4" id="KW-0217">Developmental protein</keyword>
<feature type="region of interest" description="Disordered" evidence="22">
    <location>
        <begin position="308"/>
        <end position="353"/>
    </location>
</feature>
<evidence type="ECO:0000256" key="14">
    <source>
        <dbReference type="ARBA" id="ARBA00023159"/>
    </source>
</evidence>
<keyword evidence="23" id="KW-0472">Membrane</keyword>
<dbReference type="InterPro" id="IPR042577">
    <property type="entry name" value="EYA_dom_metazoan"/>
</dbReference>
<dbReference type="InterPro" id="IPR006545">
    <property type="entry name" value="EYA_dom"/>
</dbReference>
<name>A0A835TU62_9PASS</name>
<proteinExistence type="inferred from homology"/>
<evidence type="ECO:0000256" key="8">
    <source>
        <dbReference type="ARBA" id="ARBA00022763"/>
    </source>
</evidence>
<evidence type="ECO:0000256" key="17">
    <source>
        <dbReference type="ARBA" id="ARBA00023242"/>
    </source>
</evidence>
<keyword evidence="12 21" id="KW-0904">Protein phosphatase</keyword>
<keyword evidence="23" id="KW-0812">Transmembrane</keyword>
<dbReference type="EC" id="3.1.3.48" evidence="21"/>
<dbReference type="InterPro" id="IPR038102">
    <property type="entry name" value="EYA_dom_sf"/>
</dbReference>
<evidence type="ECO:0000256" key="20">
    <source>
        <dbReference type="PIRSR" id="PIRSR628472-2"/>
    </source>
</evidence>
<dbReference type="Proteomes" id="UP000618051">
    <property type="component" value="Unassembled WGS sequence"/>
</dbReference>
<evidence type="ECO:0000256" key="13">
    <source>
        <dbReference type="ARBA" id="ARBA00023015"/>
    </source>
</evidence>
<evidence type="ECO:0000256" key="23">
    <source>
        <dbReference type="SAM" id="Phobius"/>
    </source>
</evidence>
<evidence type="ECO:0000313" key="25">
    <source>
        <dbReference type="EMBL" id="KAI1231277.1"/>
    </source>
</evidence>
<feature type="binding site" evidence="20">
    <location>
        <position position="593"/>
    </location>
    <ligand>
        <name>Mg(2+)</name>
        <dbReference type="ChEBI" id="CHEBI:18420"/>
    </ligand>
</feature>
<dbReference type="EMBL" id="JADDUC020000027">
    <property type="protein sequence ID" value="KAI1231277.1"/>
    <property type="molecule type" value="Genomic_DNA"/>
</dbReference>
<comment type="caution">
    <text evidence="24">The sequence shown here is derived from an EMBL/GenBank/DDBJ whole genome shotgun (WGS) entry which is preliminary data.</text>
</comment>
<keyword evidence="23" id="KW-1133">Transmembrane helix</keyword>
<feature type="binding site" evidence="20">
    <location>
        <position position="366"/>
    </location>
    <ligand>
        <name>Mg(2+)</name>
        <dbReference type="ChEBI" id="CHEBI:18420"/>
    </ligand>
</feature>
<feature type="active site" description="Nucleophile" evidence="19">
    <location>
        <position position="366"/>
    </location>
</feature>
<evidence type="ECO:0000256" key="19">
    <source>
        <dbReference type="PIRSR" id="PIRSR628472-1"/>
    </source>
</evidence>
<comment type="similarity">
    <text evidence="3 21">Belongs to the HAD-like hydrolase superfamily. EYA family.</text>
</comment>
<comment type="catalytic activity">
    <reaction evidence="18 21">
        <text>O-phospho-L-tyrosyl-[protein] + H2O = L-tyrosyl-[protein] + phosphate</text>
        <dbReference type="Rhea" id="RHEA:10684"/>
        <dbReference type="Rhea" id="RHEA-COMP:10136"/>
        <dbReference type="Rhea" id="RHEA-COMP:20101"/>
        <dbReference type="ChEBI" id="CHEBI:15377"/>
        <dbReference type="ChEBI" id="CHEBI:43474"/>
        <dbReference type="ChEBI" id="CHEBI:46858"/>
        <dbReference type="ChEBI" id="CHEBI:61978"/>
        <dbReference type="EC" id="3.1.3.48"/>
    </reaction>
</comment>
<evidence type="ECO:0000256" key="10">
    <source>
        <dbReference type="ARBA" id="ARBA00022842"/>
    </source>
</evidence>
<keyword evidence="26" id="KW-1185">Reference proteome</keyword>
<dbReference type="GO" id="GO:0005737">
    <property type="term" value="C:cytoplasm"/>
    <property type="evidence" value="ECO:0007669"/>
    <property type="project" value="UniProtKB-SubCell"/>
</dbReference>
<evidence type="ECO:0000313" key="26">
    <source>
        <dbReference type="Proteomes" id="UP000618051"/>
    </source>
</evidence>
<evidence type="ECO:0000256" key="12">
    <source>
        <dbReference type="ARBA" id="ARBA00022912"/>
    </source>
</evidence>
<dbReference type="GO" id="GO:0046872">
    <property type="term" value="F:metal ion binding"/>
    <property type="evidence" value="ECO:0007669"/>
    <property type="project" value="UniProtKB-KW"/>
</dbReference>
<evidence type="ECO:0000256" key="2">
    <source>
        <dbReference type="ARBA" id="ARBA00004496"/>
    </source>
</evidence>
<dbReference type="CDD" id="cd02601">
    <property type="entry name" value="HAD_Eya"/>
    <property type="match status" value="1"/>
</dbReference>
<keyword evidence="11" id="KW-0156">Chromatin regulator</keyword>
<evidence type="ECO:0000313" key="24">
    <source>
        <dbReference type="EMBL" id="KAG0119237.1"/>
    </source>
</evidence>
<accession>A0A835TU62</accession>
<keyword evidence="7 20" id="KW-0479">Metal-binding</keyword>
<evidence type="ECO:0000256" key="16">
    <source>
        <dbReference type="ARBA" id="ARBA00023204"/>
    </source>
</evidence>
<dbReference type="EMBL" id="JADDUC010000091">
    <property type="protein sequence ID" value="KAG0119237.1"/>
    <property type="molecule type" value="Genomic_DNA"/>
</dbReference>
<evidence type="ECO:0000256" key="3">
    <source>
        <dbReference type="ARBA" id="ARBA00010501"/>
    </source>
</evidence>
<dbReference type="PANTHER" id="PTHR10190">
    <property type="entry name" value="EYES ABSENT"/>
    <property type="match status" value="1"/>
</dbReference>
<dbReference type="GO" id="GO:0005634">
    <property type="term" value="C:nucleus"/>
    <property type="evidence" value="ECO:0007669"/>
    <property type="project" value="UniProtKB-SubCell"/>
</dbReference>
<keyword evidence="8" id="KW-0227">DNA damage</keyword>
<dbReference type="GO" id="GO:0006325">
    <property type="term" value="P:chromatin organization"/>
    <property type="evidence" value="ECO:0007669"/>
    <property type="project" value="UniProtKB-KW"/>
</dbReference>
<gene>
    <name evidence="25" type="ORF">IHE44_0008218</name>
    <name evidence="24" type="ORF">IHE44_014706</name>
</gene>
<dbReference type="SFLD" id="SFLDG01129">
    <property type="entry name" value="C1.5:_HAD__Beta-PGM__Phosphata"/>
    <property type="match status" value="1"/>
</dbReference>
<feature type="active site" description="Proton donor" evidence="19">
    <location>
        <position position="368"/>
    </location>
</feature>
<keyword evidence="6" id="KW-0597">Phosphoprotein</keyword>
<keyword evidence="10 20" id="KW-0460">Magnesium</keyword>
<feature type="compositionally biased region" description="Polar residues" evidence="22">
    <location>
        <begin position="12"/>
        <end position="36"/>
    </location>
</feature>
<dbReference type="FunFam" id="3.40.50.12350:FF:000002">
    <property type="entry name" value="Eyes absent homolog"/>
    <property type="match status" value="1"/>
</dbReference>
<feature type="binding site" evidence="20">
    <location>
        <position position="368"/>
    </location>
    <ligand>
        <name>Mg(2+)</name>
        <dbReference type="ChEBI" id="CHEBI:18420"/>
    </ligand>
</feature>
<feature type="region of interest" description="Disordered" evidence="22">
    <location>
        <begin position="1"/>
        <end position="41"/>
    </location>
</feature>
<keyword evidence="9 21" id="KW-0378">Hydrolase</keyword>
<evidence type="ECO:0000256" key="21">
    <source>
        <dbReference type="RuleBase" id="RU362036"/>
    </source>
</evidence>
<evidence type="ECO:0000256" key="22">
    <source>
        <dbReference type="SAM" id="MobiDB-lite"/>
    </source>
</evidence>
<feature type="transmembrane region" description="Helical" evidence="23">
    <location>
        <begin position="1064"/>
        <end position="1085"/>
    </location>
</feature>
<protein>
    <recommendedName>
        <fullName evidence="21">Eyes absent homolog</fullName>
        <ecNumber evidence="21">3.1.3.48</ecNumber>
    </recommendedName>
</protein>
<keyword evidence="16" id="KW-0234">DNA repair</keyword>
<reference evidence="25 26" key="2">
    <citation type="journal article" date="2021" name="J. Hered.">
        <title>Feather Gene Expression Elucidates the Developmental Basis of Plumage Iridescence in African Starlings.</title>
        <authorList>
            <person name="Rubenstein D.R."/>
            <person name="Corvelo A."/>
            <person name="MacManes M.D."/>
            <person name="Maia R."/>
            <person name="Narzisi G."/>
            <person name="Rousaki A."/>
            <person name="Vandenabeele P."/>
            <person name="Shawkey M.D."/>
            <person name="Solomon J."/>
        </authorList>
    </citation>
    <scope>NUCLEOTIDE SEQUENCE [LARGE SCALE GENOMIC DNA]</scope>
    <source>
        <strain evidence="25">SS15</strain>
    </source>
</reference>
<feature type="compositionally biased region" description="Basic and acidic residues" evidence="22">
    <location>
        <begin position="327"/>
        <end position="336"/>
    </location>
</feature>
<dbReference type="AlphaFoldDB" id="A0A835TU62"/>
<evidence type="ECO:0000256" key="1">
    <source>
        <dbReference type="ARBA" id="ARBA00004123"/>
    </source>
</evidence>
<evidence type="ECO:0000256" key="5">
    <source>
        <dbReference type="ARBA" id="ARBA00022490"/>
    </source>
</evidence>
<evidence type="ECO:0000256" key="4">
    <source>
        <dbReference type="ARBA" id="ARBA00022473"/>
    </source>
</evidence>
<reference evidence="24" key="1">
    <citation type="submission" date="2020-10" db="EMBL/GenBank/DDBJ databases">
        <title>Feather gene expression reveals the developmental basis of iridescence in African starlings.</title>
        <authorList>
            <person name="Rubenstein D.R."/>
        </authorList>
    </citation>
    <scope>NUCLEOTIDE SEQUENCE</scope>
    <source>
        <strain evidence="24">SS15</strain>
        <tissue evidence="24">Liver</tissue>
    </source>
</reference>
<keyword evidence="15" id="KW-0804">Transcription</keyword>
<dbReference type="OrthoDB" id="167668at2759"/>
<sequence>MSAVKKAKMQESGEQSLSHVSSTEVSDQKTESSNIGSDLPMSSEIMTCTDYIPRSSNDYTSQMYSANAVNPTTGSRYFLLRTLNLQIHPLALVTKINEALQDLVWEGMISGTDYSCLLEWGVCPSQSWMSTGALALWRREFPWCHHRKLAASVNSRACLEKHKELIALGGHAERCIMPYAHILSVPVSETMSPYPGQPQYPALQQSQPYTIYPQTSQTYGLPPFASTTNASPVSTSSTVVNISTSAVASISQEYPTYTILGQSQYQTCYPSSGFGVVPPADSNTESLALATTTYPEEKPNALVAAQAVQRPPSGDASTSPLLPRATASKELDEQARKNIPGKNRGKRKADTSSSQDSELERVFLWDLDETIIIFHSLLTGSYAQKYGKDPTLVIGSGLSMEEMIFEVADTHLFFNDLEECDQVHIEDVASDDNGQDLSNYNFSTDGFSGSGSNANHSSSVGVQGVDWMRKLAFRYRRVREIYNKYKTNVGGLLSPQKREALQRLRSDIKVLTDSWLETALKSLLLIQSRKNCENILITTTQLMPALAKVLLYGLGEVFPIENIYSATKIGKESCFERIVSRFGKKVTYVVIGDGRDEEVAAKQVGLTAELGQHKGKLLAGFAYKNSCSKAGLFRPEQPEAKFAFDARDLPLCFTHSAICQSCHLCRFSGGPGQAFVGTAAAHSQGFHCQQLTVSAGACHTQMCTLRWAPDTDVHVAKHNMPFWRITNHADLVSLHQALELDFLLCLVVSPMYPDGTRSAGALRAGVCCVPEPAAAAPAEPDLWLHPDPSRLWSSASRRCRGSCWASLAQALLCPGSICSWASSSDCGAEGAWSQGFGYLVLRDWTWEVLALCSAPRYILGLCISPGALQQEDAVHVGAAACQQQNCSSHEENLRSLLWVSLGSSAEGKVFGCPGGCLPSKAQGANRLCWECSAVDLERGAGPRDVLCLHQMESSGLEMSPEDQNSVVVTEESVLMLNIPQPVQRSPVSRSGSCPSLCSSLLGASRPSSPCASLPSQAVTRAVLERGWVCPGTDSRCWTCRPELPGSWLCFVFVYFKCFKEILRWVTWLFYFFLYWLNLSLFLSLLRQEQHLYPSIDFLLSLSPVQLQSAPGEMSVLALVGSSRTTGAQSTRGECQVLLASVLQPVLCPCDSPSSTRSI</sequence>
<keyword evidence="13 21" id="KW-0805">Transcription regulation</keyword>
<dbReference type="GO" id="GO:2001240">
    <property type="term" value="P:negative regulation of extrinsic apoptotic signaling pathway in absence of ligand"/>
    <property type="evidence" value="ECO:0007669"/>
    <property type="project" value="TreeGrafter"/>
</dbReference>
<dbReference type="GO" id="GO:0006281">
    <property type="term" value="P:DNA repair"/>
    <property type="evidence" value="ECO:0007669"/>
    <property type="project" value="UniProtKB-KW"/>
</dbReference>
<evidence type="ECO:0000256" key="15">
    <source>
        <dbReference type="ARBA" id="ARBA00023163"/>
    </source>
</evidence>
<organism evidence="24">
    <name type="scientific">Lamprotornis superbus</name>
    <dbReference type="NCBI Taxonomy" id="245042"/>
    <lineage>
        <taxon>Eukaryota</taxon>
        <taxon>Metazoa</taxon>
        <taxon>Chordata</taxon>
        <taxon>Craniata</taxon>
        <taxon>Vertebrata</taxon>
        <taxon>Euteleostomi</taxon>
        <taxon>Archelosauria</taxon>
        <taxon>Archosauria</taxon>
        <taxon>Dinosauria</taxon>
        <taxon>Saurischia</taxon>
        <taxon>Theropoda</taxon>
        <taxon>Coelurosauria</taxon>
        <taxon>Aves</taxon>
        <taxon>Neognathae</taxon>
        <taxon>Neoaves</taxon>
        <taxon>Telluraves</taxon>
        <taxon>Australaves</taxon>
        <taxon>Passeriformes</taxon>
        <taxon>Sturnidae</taxon>
        <taxon>Lamprotornis</taxon>
    </lineage>
</organism>
<dbReference type="GO" id="GO:0030154">
    <property type="term" value="P:cell differentiation"/>
    <property type="evidence" value="ECO:0007669"/>
    <property type="project" value="TreeGrafter"/>
</dbReference>
<dbReference type="Pfam" id="PF00702">
    <property type="entry name" value="Hydrolase"/>
    <property type="match status" value="1"/>
</dbReference>
<evidence type="ECO:0000256" key="6">
    <source>
        <dbReference type="ARBA" id="ARBA00022553"/>
    </source>
</evidence>